<organism evidence="2">
    <name type="scientific">uncultured Caudovirales phage</name>
    <dbReference type="NCBI Taxonomy" id="2100421"/>
    <lineage>
        <taxon>Viruses</taxon>
        <taxon>Duplodnaviria</taxon>
        <taxon>Heunggongvirae</taxon>
        <taxon>Uroviricota</taxon>
        <taxon>Caudoviricetes</taxon>
        <taxon>Peduoviridae</taxon>
        <taxon>Maltschvirus</taxon>
        <taxon>Maltschvirus maltsch</taxon>
    </lineage>
</organism>
<feature type="region of interest" description="Disordered" evidence="1">
    <location>
        <begin position="657"/>
        <end position="704"/>
    </location>
</feature>
<protein>
    <submittedName>
        <fullName evidence="2">Phage P22-like portal protein</fullName>
    </submittedName>
</protein>
<feature type="compositionally biased region" description="Polar residues" evidence="1">
    <location>
        <begin position="663"/>
        <end position="682"/>
    </location>
</feature>
<dbReference type="Pfam" id="PF16510">
    <property type="entry name" value="P22_portal"/>
    <property type="match status" value="1"/>
</dbReference>
<gene>
    <name evidence="2" type="ORF">UFOVP580_29</name>
</gene>
<accession>A0A6J5PM99</accession>
<evidence type="ECO:0000313" key="2">
    <source>
        <dbReference type="EMBL" id="CAB4168754.1"/>
    </source>
</evidence>
<dbReference type="InterPro" id="IPR032427">
    <property type="entry name" value="P22_portal"/>
</dbReference>
<reference evidence="2" key="1">
    <citation type="submission" date="2020-04" db="EMBL/GenBank/DDBJ databases">
        <authorList>
            <person name="Chiriac C."/>
            <person name="Salcher M."/>
            <person name="Ghai R."/>
            <person name="Kavagutti S V."/>
        </authorList>
    </citation>
    <scope>NUCLEOTIDE SEQUENCE</scope>
</reference>
<proteinExistence type="predicted"/>
<dbReference type="EMBL" id="LR796832">
    <property type="protein sequence ID" value="CAB4168754.1"/>
    <property type="molecule type" value="Genomic_DNA"/>
</dbReference>
<evidence type="ECO:0000256" key="1">
    <source>
        <dbReference type="SAM" id="MobiDB-lite"/>
    </source>
</evidence>
<sequence length="704" mass="78249">MNAEGLKETGAMENGRSKTDSAIIDELKARMRSCIAADGDNHAAALSDLRFLKGDQWPEKQKQQRESEGRPVLTVNKLPTFLQQVTNDQRQNRSSIKVSPVSENASAKTAEIIQGMIRHMEYESAADVAYDTAVNSAAAIGFGYFRIVTEYCSPTSFDQELRVKRIRNPFTVYFDPASVEPDGSDAQFVIITEKIVKDEFKARYPNAQITIAAFDNRSGGAAGDTEWIIENTVRIAEYYRMEYDAAKLYMLLDGTITYVAPEDKSLIKQTRDSYKKKLMWYKATACEVLESTQIMCDWIPVFPVYGTEIDIDGKVFRAGLIRNAKDPAMMYNFWMTSATEEVSMRPKTPYIGAVGQFENQQKKWAQANNRSFPYLEYNPVTVDGQLAPPPSRQPMVDVPVGVLTMANHASDNIKSTTGLFDSSLGAMGNATSGKQELAQQKQGNVANYHYTDNFYRTLRHAGRCALNMVPHYYDSERLVEMRGEDDTVSHAYINKLDVAANQVINDIRVGKYQVAVSVGPSYATMRAEAADSMVQFGQSWPKLMDIAGDKVVKAMNWPGAEEIAERIGRTIPENIKNDPADSDTPEIPPEVQQRIAELETQIQELSKEADANHAKVTAEEIRKEAAIAVAEIRKEGASDVAELTGLVKILIAKMPPPPELASEVSQDLSKPESQQTESQGSTVPPDAPPMNDQMNEDVQYIQGD</sequence>
<name>A0A6J5PM99_9CAUD</name>